<dbReference type="EMBL" id="JARKIB010000444">
    <property type="protein sequence ID" value="KAJ7707242.1"/>
    <property type="molecule type" value="Genomic_DNA"/>
</dbReference>
<sequence length="173" mass="18404">MWAAGWVHGTCDADPPPNHEIFTKDKAGRVATVGQTAAPSVLQRRVAGAQAQAGPSAPVINNHFTIPDTLLHAIHPAAAAAPPAAPAAAPVDPAQVPLLPPNKTVGKSQLITEFCMDYDLGESIPGKLVEHGYRKTDGFRFILVKDLLSIRFLQGEIVELRDAVEKWAVPKPA</sequence>
<accession>A0AAD7GXG9</accession>
<proteinExistence type="predicted"/>
<comment type="caution">
    <text evidence="1">The sequence shown here is derived from an EMBL/GenBank/DDBJ whole genome shotgun (WGS) entry which is preliminary data.</text>
</comment>
<name>A0AAD7GXG9_9AGAR</name>
<evidence type="ECO:0000313" key="1">
    <source>
        <dbReference type="EMBL" id="KAJ7707242.1"/>
    </source>
</evidence>
<organism evidence="1 2">
    <name type="scientific">Mycena metata</name>
    <dbReference type="NCBI Taxonomy" id="1033252"/>
    <lineage>
        <taxon>Eukaryota</taxon>
        <taxon>Fungi</taxon>
        <taxon>Dikarya</taxon>
        <taxon>Basidiomycota</taxon>
        <taxon>Agaricomycotina</taxon>
        <taxon>Agaricomycetes</taxon>
        <taxon>Agaricomycetidae</taxon>
        <taxon>Agaricales</taxon>
        <taxon>Marasmiineae</taxon>
        <taxon>Mycenaceae</taxon>
        <taxon>Mycena</taxon>
    </lineage>
</organism>
<keyword evidence="2" id="KW-1185">Reference proteome</keyword>
<dbReference type="AlphaFoldDB" id="A0AAD7GXG9"/>
<gene>
    <name evidence="1" type="ORF">B0H16DRAFT_1746526</name>
</gene>
<evidence type="ECO:0000313" key="2">
    <source>
        <dbReference type="Proteomes" id="UP001215598"/>
    </source>
</evidence>
<dbReference type="Proteomes" id="UP001215598">
    <property type="component" value="Unassembled WGS sequence"/>
</dbReference>
<reference evidence="1" key="1">
    <citation type="submission" date="2023-03" db="EMBL/GenBank/DDBJ databases">
        <title>Massive genome expansion in bonnet fungi (Mycena s.s.) driven by repeated elements and novel gene families across ecological guilds.</title>
        <authorList>
            <consortium name="Lawrence Berkeley National Laboratory"/>
            <person name="Harder C.B."/>
            <person name="Miyauchi S."/>
            <person name="Viragh M."/>
            <person name="Kuo A."/>
            <person name="Thoen E."/>
            <person name="Andreopoulos B."/>
            <person name="Lu D."/>
            <person name="Skrede I."/>
            <person name="Drula E."/>
            <person name="Henrissat B."/>
            <person name="Morin E."/>
            <person name="Kohler A."/>
            <person name="Barry K."/>
            <person name="LaButti K."/>
            <person name="Morin E."/>
            <person name="Salamov A."/>
            <person name="Lipzen A."/>
            <person name="Mereny Z."/>
            <person name="Hegedus B."/>
            <person name="Baldrian P."/>
            <person name="Stursova M."/>
            <person name="Weitz H."/>
            <person name="Taylor A."/>
            <person name="Grigoriev I.V."/>
            <person name="Nagy L.G."/>
            <person name="Martin F."/>
            <person name="Kauserud H."/>
        </authorList>
    </citation>
    <scope>NUCLEOTIDE SEQUENCE</scope>
    <source>
        <strain evidence="1">CBHHK182m</strain>
    </source>
</reference>
<protein>
    <submittedName>
        <fullName evidence="1">Uncharacterized protein</fullName>
    </submittedName>
</protein>